<dbReference type="Pfam" id="PF00809">
    <property type="entry name" value="Pterin_bind"/>
    <property type="match status" value="1"/>
</dbReference>
<reference evidence="9 10" key="1">
    <citation type="journal article" date="2013" name="Int. J. Syst. Evol. Microbiol.">
        <title>Hoeflea suaedae sp. nov., an endophytic bacterium isolated from the root of the halophyte Suaeda maritima.</title>
        <authorList>
            <person name="Chung E.J."/>
            <person name="Park J.A."/>
            <person name="Pramanik P."/>
            <person name="Bibi F."/>
            <person name="Jeon C.O."/>
            <person name="Chung Y.R."/>
        </authorList>
    </citation>
    <scope>NUCLEOTIDE SEQUENCE [LARGE SCALE GENOMIC DNA]</scope>
    <source>
        <strain evidence="9 10">YC6898</strain>
    </source>
</reference>
<dbReference type="PROSITE" id="PS50972">
    <property type="entry name" value="PTERIN_BINDING"/>
    <property type="match status" value="1"/>
</dbReference>
<protein>
    <submittedName>
        <fullName evidence="9">Methyltetrahydrofolate cobalamin methyltransferase</fullName>
    </submittedName>
</protein>
<comment type="caution">
    <text evidence="9">The sequence shown here is derived from an EMBL/GenBank/DDBJ whole genome shotgun (WGS) entry which is preliminary data.</text>
</comment>
<keyword evidence="3" id="KW-0846">Cobalamin</keyword>
<evidence type="ECO:0000256" key="1">
    <source>
        <dbReference type="ARBA" id="ARBA00010398"/>
    </source>
</evidence>
<keyword evidence="4 9" id="KW-0808">Transferase</keyword>
<keyword evidence="10" id="KW-1185">Reference proteome</keyword>
<dbReference type="GO" id="GO:0032259">
    <property type="term" value="P:methylation"/>
    <property type="evidence" value="ECO:0007669"/>
    <property type="project" value="UniProtKB-KW"/>
</dbReference>
<evidence type="ECO:0000256" key="3">
    <source>
        <dbReference type="ARBA" id="ARBA00022628"/>
    </source>
</evidence>
<name>A0A4R5PJM1_9HYPH</name>
<dbReference type="InterPro" id="IPR050554">
    <property type="entry name" value="Met_Synthase/Corrinoid"/>
</dbReference>
<comment type="similarity">
    <text evidence="1">Belongs to the vitamin-B12 dependent methionine synthase family.</text>
</comment>
<evidence type="ECO:0000256" key="2">
    <source>
        <dbReference type="ARBA" id="ARBA00022603"/>
    </source>
</evidence>
<gene>
    <name evidence="9" type="ORF">E2A64_10625</name>
</gene>
<keyword evidence="5" id="KW-0479">Metal-binding</keyword>
<dbReference type="InterPro" id="IPR011005">
    <property type="entry name" value="Dihydropteroate_synth-like_sf"/>
</dbReference>
<accession>A0A4R5PJM1</accession>
<evidence type="ECO:0000259" key="8">
    <source>
        <dbReference type="PROSITE" id="PS50972"/>
    </source>
</evidence>
<dbReference type="EMBL" id="SMSI01000002">
    <property type="protein sequence ID" value="TDH35775.1"/>
    <property type="molecule type" value="Genomic_DNA"/>
</dbReference>
<feature type="region of interest" description="Disordered" evidence="7">
    <location>
        <begin position="294"/>
        <end position="319"/>
    </location>
</feature>
<dbReference type="GO" id="GO:0046653">
    <property type="term" value="P:tetrahydrofolate metabolic process"/>
    <property type="evidence" value="ECO:0007669"/>
    <property type="project" value="TreeGrafter"/>
</dbReference>
<evidence type="ECO:0000313" key="10">
    <source>
        <dbReference type="Proteomes" id="UP000295131"/>
    </source>
</evidence>
<dbReference type="SUPFAM" id="SSF51717">
    <property type="entry name" value="Dihydropteroate synthetase-like"/>
    <property type="match status" value="1"/>
</dbReference>
<dbReference type="PANTHER" id="PTHR45833">
    <property type="entry name" value="METHIONINE SYNTHASE"/>
    <property type="match status" value="1"/>
</dbReference>
<sequence>MTRTIVASATREVVIGFDQPFCVIGERINPTGRKKLAAEMIEGNFDTVKADALAQVAAGATMLDVNAGVTAVNPNETEPPLLVKTLGIVQDLVDVPLSIDSSVTAAIEAALSVAKGRPLVNSVTGEEEKLEAILPLCKKYDVPVVAISNDETGISEDPDVRFAVARKIVERAADYGIKPEDIVVDPLVMPIGAMGTAGKQVFALLHRLRHELKVNTTCGLSNISFGLPHRHGVNAGFIPMVIGAGMTSAIMNPCRPQEMEMVRAANVLNGTDPDCTNWIRTYRDYAPAAAGAPASAAPAAAAGGDGGRRRGGRAARRGA</sequence>
<evidence type="ECO:0000256" key="5">
    <source>
        <dbReference type="ARBA" id="ARBA00022723"/>
    </source>
</evidence>
<proteinExistence type="inferred from homology"/>
<evidence type="ECO:0000313" key="9">
    <source>
        <dbReference type="EMBL" id="TDH35775.1"/>
    </source>
</evidence>
<dbReference type="GO" id="GO:0050667">
    <property type="term" value="P:homocysteine metabolic process"/>
    <property type="evidence" value="ECO:0007669"/>
    <property type="project" value="TreeGrafter"/>
</dbReference>
<dbReference type="AlphaFoldDB" id="A0A4R5PJM1"/>
<dbReference type="GO" id="GO:0008705">
    <property type="term" value="F:methionine synthase activity"/>
    <property type="evidence" value="ECO:0007669"/>
    <property type="project" value="TreeGrafter"/>
</dbReference>
<dbReference type="GO" id="GO:0031419">
    <property type="term" value="F:cobalamin binding"/>
    <property type="evidence" value="ECO:0007669"/>
    <property type="project" value="UniProtKB-KW"/>
</dbReference>
<dbReference type="Proteomes" id="UP000295131">
    <property type="component" value="Unassembled WGS sequence"/>
</dbReference>
<feature type="domain" description="Pterin-binding" evidence="8">
    <location>
        <begin position="21"/>
        <end position="269"/>
    </location>
</feature>
<evidence type="ECO:0000256" key="7">
    <source>
        <dbReference type="SAM" id="MobiDB-lite"/>
    </source>
</evidence>
<dbReference type="NCBIfam" id="NF005719">
    <property type="entry name" value="PRK07535.1"/>
    <property type="match status" value="1"/>
</dbReference>
<dbReference type="GO" id="GO:0005829">
    <property type="term" value="C:cytosol"/>
    <property type="evidence" value="ECO:0007669"/>
    <property type="project" value="TreeGrafter"/>
</dbReference>
<dbReference type="GO" id="GO:0046872">
    <property type="term" value="F:metal ion binding"/>
    <property type="evidence" value="ECO:0007669"/>
    <property type="project" value="UniProtKB-KW"/>
</dbReference>
<dbReference type="Gene3D" id="3.20.20.20">
    <property type="entry name" value="Dihydropteroate synthase-like"/>
    <property type="match status" value="1"/>
</dbReference>
<keyword evidence="2 9" id="KW-0489">Methyltransferase</keyword>
<keyword evidence="6" id="KW-0170">Cobalt</keyword>
<dbReference type="RefSeq" id="WP_133284475.1">
    <property type="nucleotide sequence ID" value="NZ_SMSI01000002.1"/>
</dbReference>
<organism evidence="9 10">
    <name type="scientific">Pseudohoeflea suaedae</name>
    <dbReference type="NCBI Taxonomy" id="877384"/>
    <lineage>
        <taxon>Bacteria</taxon>
        <taxon>Pseudomonadati</taxon>
        <taxon>Pseudomonadota</taxon>
        <taxon>Alphaproteobacteria</taxon>
        <taxon>Hyphomicrobiales</taxon>
        <taxon>Rhizobiaceae</taxon>
        <taxon>Pseudohoeflea</taxon>
    </lineage>
</organism>
<feature type="compositionally biased region" description="Basic residues" evidence="7">
    <location>
        <begin position="309"/>
        <end position="319"/>
    </location>
</feature>
<evidence type="ECO:0000256" key="6">
    <source>
        <dbReference type="ARBA" id="ARBA00023285"/>
    </source>
</evidence>
<dbReference type="InterPro" id="IPR000489">
    <property type="entry name" value="Pterin-binding_dom"/>
</dbReference>
<dbReference type="PANTHER" id="PTHR45833:SF1">
    <property type="entry name" value="METHIONINE SYNTHASE"/>
    <property type="match status" value="1"/>
</dbReference>
<dbReference type="OrthoDB" id="9803687at2"/>
<evidence type="ECO:0000256" key="4">
    <source>
        <dbReference type="ARBA" id="ARBA00022679"/>
    </source>
</evidence>